<dbReference type="PROSITE" id="PS50109">
    <property type="entry name" value="HIS_KIN"/>
    <property type="match status" value="1"/>
</dbReference>
<proteinExistence type="predicted"/>
<dbReference type="AlphaFoldDB" id="E6XEY4"/>
<keyword evidence="4" id="KW-0808">Transferase</keyword>
<evidence type="ECO:0000256" key="7">
    <source>
        <dbReference type="ARBA" id="ARBA00022840"/>
    </source>
</evidence>
<evidence type="ECO:0000313" key="12">
    <source>
        <dbReference type="Proteomes" id="UP000008634"/>
    </source>
</evidence>
<dbReference type="KEGG" id="cao:Celal_1906"/>
<evidence type="ECO:0000256" key="3">
    <source>
        <dbReference type="ARBA" id="ARBA00022553"/>
    </source>
</evidence>
<keyword evidence="9" id="KW-1133">Transmembrane helix</keyword>
<keyword evidence="7" id="KW-0067">ATP-binding</keyword>
<dbReference type="EC" id="2.7.13.3" evidence="2"/>
<dbReference type="GO" id="GO:0000155">
    <property type="term" value="F:phosphorelay sensor kinase activity"/>
    <property type="evidence" value="ECO:0007669"/>
    <property type="project" value="InterPro"/>
</dbReference>
<dbReference type="Gene3D" id="3.30.565.10">
    <property type="entry name" value="Histidine kinase-like ATPase, C-terminal domain"/>
    <property type="match status" value="1"/>
</dbReference>
<dbReference type="SUPFAM" id="SSF55874">
    <property type="entry name" value="ATPase domain of HSP90 chaperone/DNA topoisomerase II/histidine kinase"/>
    <property type="match status" value="1"/>
</dbReference>
<keyword evidence="8" id="KW-0902">Two-component regulatory system</keyword>
<dbReference type="CDD" id="cd00082">
    <property type="entry name" value="HisKA"/>
    <property type="match status" value="1"/>
</dbReference>
<dbReference type="SUPFAM" id="SSF47384">
    <property type="entry name" value="Homodimeric domain of signal transducing histidine kinase"/>
    <property type="match status" value="1"/>
</dbReference>
<reference evidence="11 12" key="1">
    <citation type="journal article" date="2010" name="Stand. Genomic Sci.">
        <title>Complete genome sequence of Cellulophaga algicola type strain (IC166).</title>
        <authorList>
            <person name="Abt B."/>
            <person name="Lu M."/>
            <person name="Misra M."/>
            <person name="Han C."/>
            <person name="Nolan M."/>
            <person name="Lucas S."/>
            <person name="Hammon N."/>
            <person name="Deshpande S."/>
            <person name="Cheng J.F."/>
            <person name="Tapia R."/>
            <person name="Goodwin L."/>
            <person name="Pitluck S."/>
            <person name="Liolios K."/>
            <person name="Pagani I."/>
            <person name="Ivanova N."/>
            <person name="Mavromatis K."/>
            <person name="Ovchinikova G."/>
            <person name="Pati A."/>
            <person name="Chen A."/>
            <person name="Palaniappan K."/>
            <person name="Land M."/>
            <person name="Hauser L."/>
            <person name="Chang Y.J."/>
            <person name="Jeffries C.D."/>
            <person name="Detter J.C."/>
            <person name="Brambilla E."/>
            <person name="Rohde M."/>
            <person name="Tindall B.J."/>
            <person name="Goker M."/>
            <person name="Woyke T."/>
            <person name="Bristow J."/>
            <person name="Eisen J.A."/>
            <person name="Markowitz V."/>
            <person name="Hugenholtz P."/>
            <person name="Kyrpides N.C."/>
            <person name="Klenk H.P."/>
            <person name="Lapidus A."/>
        </authorList>
    </citation>
    <scope>NUCLEOTIDE SEQUENCE [LARGE SCALE GENOMIC DNA]</scope>
    <source>
        <strain evidence="12">DSM 14237 / IC166 / ACAM 630</strain>
    </source>
</reference>
<evidence type="ECO:0000259" key="10">
    <source>
        <dbReference type="PROSITE" id="PS50109"/>
    </source>
</evidence>
<dbReference type="InterPro" id="IPR003661">
    <property type="entry name" value="HisK_dim/P_dom"/>
</dbReference>
<evidence type="ECO:0000313" key="11">
    <source>
        <dbReference type="EMBL" id="ADV49206.1"/>
    </source>
</evidence>
<keyword evidence="3" id="KW-0597">Phosphoprotein</keyword>
<dbReference type="EMBL" id="CP002453">
    <property type="protein sequence ID" value="ADV49206.1"/>
    <property type="molecule type" value="Genomic_DNA"/>
</dbReference>
<name>E6XEY4_CELAD</name>
<dbReference type="InterPro" id="IPR036097">
    <property type="entry name" value="HisK_dim/P_sf"/>
</dbReference>
<evidence type="ECO:0000256" key="1">
    <source>
        <dbReference type="ARBA" id="ARBA00000085"/>
    </source>
</evidence>
<dbReference type="InterPro" id="IPR050351">
    <property type="entry name" value="BphY/WalK/GraS-like"/>
</dbReference>
<dbReference type="GO" id="GO:0007234">
    <property type="term" value="P:osmosensory signaling via phosphorelay pathway"/>
    <property type="evidence" value="ECO:0007669"/>
    <property type="project" value="TreeGrafter"/>
</dbReference>
<dbReference type="Proteomes" id="UP000008634">
    <property type="component" value="Chromosome"/>
</dbReference>
<keyword evidence="9" id="KW-0812">Transmembrane</keyword>
<dbReference type="Pfam" id="PF02518">
    <property type="entry name" value="HATPase_c"/>
    <property type="match status" value="1"/>
</dbReference>
<evidence type="ECO:0000256" key="4">
    <source>
        <dbReference type="ARBA" id="ARBA00022679"/>
    </source>
</evidence>
<keyword evidence="9" id="KW-0472">Membrane</keyword>
<dbReference type="STRING" id="688270.Celal_1906"/>
<dbReference type="InterPro" id="IPR004358">
    <property type="entry name" value="Sig_transdc_His_kin-like_C"/>
</dbReference>
<dbReference type="GO" id="GO:0005524">
    <property type="term" value="F:ATP binding"/>
    <property type="evidence" value="ECO:0007669"/>
    <property type="project" value="UniProtKB-KW"/>
</dbReference>
<dbReference type="GO" id="GO:0030295">
    <property type="term" value="F:protein kinase activator activity"/>
    <property type="evidence" value="ECO:0007669"/>
    <property type="project" value="TreeGrafter"/>
</dbReference>
<dbReference type="InterPro" id="IPR036890">
    <property type="entry name" value="HATPase_C_sf"/>
</dbReference>
<dbReference type="GO" id="GO:0000156">
    <property type="term" value="F:phosphorelay response regulator activity"/>
    <property type="evidence" value="ECO:0007669"/>
    <property type="project" value="TreeGrafter"/>
</dbReference>
<dbReference type="InterPro" id="IPR003594">
    <property type="entry name" value="HATPase_dom"/>
</dbReference>
<comment type="catalytic activity">
    <reaction evidence="1">
        <text>ATP + protein L-histidine = ADP + protein N-phospho-L-histidine.</text>
        <dbReference type="EC" id="2.7.13.3"/>
    </reaction>
</comment>
<protein>
    <recommendedName>
        <fullName evidence="2">histidine kinase</fullName>
        <ecNumber evidence="2">2.7.13.3</ecNumber>
    </recommendedName>
</protein>
<dbReference type="OrthoDB" id="9810447at2"/>
<dbReference type="InterPro" id="IPR005467">
    <property type="entry name" value="His_kinase_dom"/>
</dbReference>
<keyword evidence="5" id="KW-0547">Nucleotide-binding</keyword>
<dbReference type="PANTHER" id="PTHR42878">
    <property type="entry name" value="TWO-COMPONENT HISTIDINE KINASE"/>
    <property type="match status" value="1"/>
</dbReference>
<sequence length="302" mass="34374">MFPLKNKLHHPIIIVLMCVSLSILGYLITDFIANWGKFWEGLYLSIFLPIFIATPIAIIIDRYFKKIRSQNIELERLDAINKKLFLLISHDVRSPLASLKGILNLIVNNQLEEQESKMYLNQLSDKLEHLDVFLNGLLEWSQKQTQNKPLDFTNFDALEVIKPTLKLLEHAIENKDIVTTLKSRGTQLYADKESFSFVFRNVLHNAIKFTGKEGKIHVETSSLNGEIHITIKDNGVGISEKETHKILNGTNWYTTKGTSEENGSGFGLRSCFYYLKKNNGRLKIESEIGSGSTFTIVLPEAS</sequence>
<dbReference type="HOGENOM" id="CLU_080097_0_0_10"/>
<dbReference type="CDD" id="cd00075">
    <property type="entry name" value="HATPase"/>
    <property type="match status" value="1"/>
</dbReference>
<accession>E6XEY4</accession>
<feature type="transmembrane region" description="Helical" evidence="9">
    <location>
        <begin position="41"/>
        <end position="60"/>
    </location>
</feature>
<dbReference type="PANTHER" id="PTHR42878:SF7">
    <property type="entry name" value="SENSOR HISTIDINE KINASE GLRK"/>
    <property type="match status" value="1"/>
</dbReference>
<feature type="domain" description="Histidine kinase" evidence="10">
    <location>
        <begin position="87"/>
        <end position="302"/>
    </location>
</feature>
<keyword evidence="12" id="KW-1185">Reference proteome</keyword>
<gene>
    <name evidence="11" type="ordered locus">Celal_1906</name>
</gene>
<dbReference type="eggNOG" id="COG2205">
    <property type="taxonomic scope" value="Bacteria"/>
</dbReference>
<dbReference type="RefSeq" id="WP_013550684.1">
    <property type="nucleotide sequence ID" value="NC_014934.1"/>
</dbReference>
<evidence type="ECO:0000256" key="2">
    <source>
        <dbReference type="ARBA" id="ARBA00012438"/>
    </source>
</evidence>
<evidence type="ECO:0000256" key="5">
    <source>
        <dbReference type="ARBA" id="ARBA00022741"/>
    </source>
</evidence>
<dbReference type="SMART" id="SM00388">
    <property type="entry name" value="HisKA"/>
    <property type="match status" value="1"/>
</dbReference>
<dbReference type="SMART" id="SM00387">
    <property type="entry name" value="HATPase_c"/>
    <property type="match status" value="1"/>
</dbReference>
<organism evidence="11 12">
    <name type="scientific">Cellulophaga algicola (strain DSM 14237 / IC166 / ACAM 630)</name>
    <dbReference type="NCBI Taxonomy" id="688270"/>
    <lineage>
        <taxon>Bacteria</taxon>
        <taxon>Pseudomonadati</taxon>
        <taxon>Bacteroidota</taxon>
        <taxon>Flavobacteriia</taxon>
        <taxon>Flavobacteriales</taxon>
        <taxon>Flavobacteriaceae</taxon>
        <taxon>Cellulophaga</taxon>
    </lineage>
</organism>
<keyword evidence="6 11" id="KW-0418">Kinase</keyword>
<evidence type="ECO:0000256" key="6">
    <source>
        <dbReference type="ARBA" id="ARBA00022777"/>
    </source>
</evidence>
<evidence type="ECO:0000256" key="9">
    <source>
        <dbReference type="SAM" id="Phobius"/>
    </source>
</evidence>
<feature type="transmembrane region" description="Helical" evidence="9">
    <location>
        <begin position="12"/>
        <end position="29"/>
    </location>
</feature>
<dbReference type="Gene3D" id="1.10.287.130">
    <property type="match status" value="1"/>
</dbReference>
<evidence type="ECO:0000256" key="8">
    <source>
        <dbReference type="ARBA" id="ARBA00023012"/>
    </source>
</evidence>
<dbReference type="PRINTS" id="PR00344">
    <property type="entry name" value="BCTRLSENSOR"/>
</dbReference>